<dbReference type="SUPFAM" id="SSF52540">
    <property type="entry name" value="P-loop containing nucleoside triphosphate hydrolases"/>
    <property type="match status" value="1"/>
</dbReference>
<feature type="region of interest" description="Disordered" evidence="7">
    <location>
        <begin position="1"/>
        <end position="20"/>
    </location>
</feature>
<dbReference type="InterPro" id="IPR027417">
    <property type="entry name" value="P-loop_NTPase"/>
</dbReference>
<dbReference type="GO" id="GO:0005524">
    <property type="term" value="F:ATP binding"/>
    <property type="evidence" value="ECO:0007669"/>
    <property type="project" value="UniProtKB-KW"/>
</dbReference>
<comment type="caution">
    <text evidence="10">The sequence shown here is derived from an EMBL/GenBank/DDBJ whole genome shotgun (WGS) entry which is preliminary data.</text>
</comment>
<dbReference type="RefSeq" id="WP_189324074.1">
    <property type="nucleotide sequence ID" value="NZ_BMPQ01000013.1"/>
</dbReference>
<dbReference type="GO" id="GO:0015421">
    <property type="term" value="F:ABC-type oligopeptide transporter activity"/>
    <property type="evidence" value="ECO:0007669"/>
    <property type="project" value="TreeGrafter"/>
</dbReference>
<protein>
    <submittedName>
        <fullName evidence="10">ABC transporter</fullName>
    </submittedName>
</protein>
<dbReference type="InterPro" id="IPR036640">
    <property type="entry name" value="ABC1_TM_sf"/>
</dbReference>
<keyword evidence="11" id="KW-1185">Reference proteome</keyword>
<keyword evidence="5 8" id="KW-1133">Transmembrane helix</keyword>
<feature type="compositionally biased region" description="Polar residues" evidence="7">
    <location>
        <begin position="1"/>
        <end position="12"/>
    </location>
</feature>
<name>A0A917R1Y0_9ACTN</name>
<dbReference type="InterPro" id="IPR039421">
    <property type="entry name" value="Type_1_exporter"/>
</dbReference>
<proteinExistence type="predicted"/>
<organism evidence="10 11">
    <name type="scientific">Streptomyces flaveus</name>
    <dbReference type="NCBI Taxonomy" id="66370"/>
    <lineage>
        <taxon>Bacteria</taxon>
        <taxon>Bacillati</taxon>
        <taxon>Actinomycetota</taxon>
        <taxon>Actinomycetes</taxon>
        <taxon>Kitasatosporales</taxon>
        <taxon>Streptomycetaceae</taxon>
        <taxon>Streptomyces</taxon>
        <taxon>Streptomyces aurantiacus group</taxon>
    </lineage>
</organism>
<sequence>MTSADTQDTQAVTPPPPPPAEITYTGQYSINPLGEVSFRKLCGQLPSVLRRIARMSWDVDRRAVLLLLVCQLVTGVAAAVLLAATASAMRPVLGGGSVADRLHAALPALLVVAGASALTRGSAAVSTYAERRITPRLTTVTDTALVEAVCRVEAAAYAVDGFADRQEAAEMGVIRTHVMVSDAQRFMSALVKMVTASGVLSVLNPLMLPLLLLAVLPAGVGAVLSARVDYEIHYANVADRNVRGMMRWWSTTPKYADEVRANGMTDYLLYWYRSLSERVDGRTLTAAPRTLRIALVSSVVGGVFLVATWAVLAWLAVTGRVALALAATAVVAVQTTLAALSQVIINGAAVFHTSLYLSDMQAFLDDAEARAPDRGELAVSAPVEEIRLDEVTYQYPGKDKPAVDRVSLTLRRGEILAVVGVNGSGKSTLTRLITGIYLADKGRVTWNGSDLARIAEATVWSRTGLVPQIFAQWPLRVRENVTLGQPRTFDDGEVWQALDAVGMREAVEELSQGLDTLLAREVFGGAELSGGQWQRLACSRALYRRPSLLILDEPTSQMDPRGEHAIFEEIKAIAGDRITIVVTHRLENTKVADHIVVMDQGRITEQGGYDELVHAGGIFAELLALSQDR</sequence>
<dbReference type="SMART" id="SM00382">
    <property type="entry name" value="AAA"/>
    <property type="match status" value="1"/>
</dbReference>
<accession>A0A917R1Y0</accession>
<keyword evidence="2 8" id="KW-0812">Transmembrane</keyword>
<dbReference type="SUPFAM" id="SSF90123">
    <property type="entry name" value="ABC transporter transmembrane region"/>
    <property type="match status" value="1"/>
</dbReference>
<evidence type="ECO:0000313" key="10">
    <source>
        <dbReference type="EMBL" id="GGK82726.1"/>
    </source>
</evidence>
<keyword evidence="6 8" id="KW-0472">Membrane</keyword>
<gene>
    <name evidence="10" type="ORF">GCM10010094_49820</name>
</gene>
<evidence type="ECO:0000313" key="11">
    <source>
        <dbReference type="Proteomes" id="UP000637788"/>
    </source>
</evidence>
<evidence type="ECO:0000256" key="1">
    <source>
        <dbReference type="ARBA" id="ARBA00004651"/>
    </source>
</evidence>
<dbReference type="GO" id="GO:0016887">
    <property type="term" value="F:ATP hydrolysis activity"/>
    <property type="evidence" value="ECO:0007669"/>
    <property type="project" value="InterPro"/>
</dbReference>
<evidence type="ECO:0000256" key="4">
    <source>
        <dbReference type="ARBA" id="ARBA00022840"/>
    </source>
</evidence>
<evidence type="ECO:0000256" key="2">
    <source>
        <dbReference type="ARBA" id="ARBA00022692"/>
    </source>
</evidence>
<feature type="transmembrane region" description="Helical" evidence="8">
    <location>
        <begin position="293"/>
        <end position="315"/>
    </location>
</feature>
<dbReference type="Gene3D" id="3.40.50.300">
    <property type="entry name" value="P-loop containing nucleotide triphosphate hydrolases"/>
    <property type="match status" value="1"/>
</dbReference>
<dbReference type="CDD" id="cd03228">
    <property type="entry name" value="ABCC_MRP_Like"/>
    <property type="match status" value="1"/>
</dbReference>
<dbReference type="GO" id="GO:0005886">
    <property type="term" value="C:plasma membrane"/>
    <property type="evidence" value="ECO:0007669"/>
    <property type="project" value="UniProtKB-SubCell"/>
</dbReference>
<dbReference type="Gene3D" id="1.20.1560.10">
    <property type="entry name" value="ABC transporter type 1, transmembrane domain"/>
    <property type="match status" value="1"/>
</dbReference>
<reference evidence="10" key="2">
    <citation type="submission" date="2020-09" db="EMBL/GenBank/DDBJ databases">
        <authorList>
            <person name="Sun Q."/>
            <person name="Ohkuma M."/>
        </authorList>
    </citation>
    <scope>NUCLEOTIDE SEQUENCE</scope>
    <source>
        <strain evidence="10">JCM 3035</strain>
    </source>
</reference>
<evidence type="ECO:0000256" key="3">
    <source>
        <dbReference type="ARBA" id="ARBA00022741"/>
    </source>
</evidence>
<evidence type="ECO:0000256" key="8">
    <source>
        <dbReference type="SAM" id="Phobius"/>
    </source>
</evidence>
<feature type="domain" description="ABC transporter" evidence="9">
    <location>
        <begin position="386"/>
        <end position="625"/>
    </location>
</feature>
<dbReference type="PROSITE" id="PS50893">
    <property type="entry name" value="ABC_TRANSPORTER_2"/>
    <property type="match status" value="1"/>
</dbReference>
<keyword evidence="4" id="KW-0067">ATP-binding</keyword>
<evidence type="ECO:0000256" key="6">
    <source>
        <dbReference type="ARBA" id="ARBA00023136"/>
    </source>
</evidence>
<dbReference type="AlphaFoldDB" id="A0A917R1Y0"/>
<dbReference type="InterPro" id="IPR003593">
    <property type="entry name" value="AAA+_ATPase"/>
</dbReference>
<evidence type="ECO:0000256" key="7">
    <source>
        <dbReference type="SAM" id="MobiDB-lite"/>
    </source>
</evidence>
<reference evidence="10" key="1">
    <citation type="journal article" date="2014" name="Int. J. Syst. Evol. Microbiol.">
        <title>Complete genome sequence of Corynebacterium casei LMG S-19264T (=DSM 44701T), isolated from a smear-ripened cheese.</title>
        <authorList>
            <consortium name="US DOE Joint Genome Institute (JGI-PGF)"/>
            <person name="Walter F."/>
            <person name="Albersmeier A."/>
            <person name="Kalinowski J."/>
            <person name="Ruckert C."/>
        </authorList>
    </citation>
    <scope>NUCLEOTIDE SEQUENCE</scope>
    <source>
        <strain evidence="10">JCM 3035</strain>
    </source>
</reference>
<dbReference type="Pfam" id="PF00005">
    <property type="entry name" value="ABC_tran"/>
    <property type="match status" value="1"/>
</dbReference>
<dbReference type="PANTHER" id="PTHR43394:SF1">
    <property type="entry name" value="ATP-BINDING CASSETTE SUB-FAMILY B MEMBER 10, MITOCHONDRIAL"/>
    <property type="match status" value="1"/>
</dbReference>
<feature type="transmembrane region" description="Helical" evidence="8">
    <location>
        <begin position="63"/>
        <end position="84"/>
    </location>
</feature>
<dbReference type="InterPro" id="IPR003439">
    <property type="entry name" value="ABC_transporter-like_ATP-bd"/>
</dbReference>
<evidence type="ECO:0000259" key="9">
    <source>
        <dbReference type="PROSITE" id="PS50893"/>
    </source>
</evidence>
<dbReference type="Proteomes" id="UP000637788">
    <property type="component" value="Unassembled WGS sequence"/>
</dbReference>
<keyword evidence="3" id="KW-0547">Nucleotide-binding</keyword>
<feature type="transmembrane region" description="Helical" evidence="8">
    <location>
        <begin position="104"/>
        <end position="129"/>
    </location>
</feature>
<feature type="transmembrane region" description="Helical" evidence="8">
    <location>
        <begin position="194"/>
        <end position="216"/>
    </location>
</feature>
<feature type="transmembrane region" description="Helical" evidence="8">
    <location>
        <begin position="322"/>
        <end position="345"/>
    </location>
</feature>
<comment type="subcellular location">
    <subcellularLocation>
        <location evidence="1">Cell membrane</location>
        <topology evidence="1">Multi-pass membrane protein</topology>
    </subcellularLocation>
</comment>
<evidence type="ECO:0000256" key="5">
    <source>
        <dbReference type="ARBA" id="ARBA00022989"/>
    </source>
</evidence>
<dbReference type="EMBL" id="BMPQ01000013">
    <property type="protein sequence ID" value="GGK82726.1"/>
    <property type="molecule type" value="Genomic_DNA"/>
</dbReference>
<dbReference type="PANTHER" id="PTHR43394">
    <property type="entry name" value="ATP-DEPENDENT PERMEASE MDL1, MITOCHONDRIAL"/>
    <property type="match status" value="1"/>
</dbReference>